<accession>A0AAD9K080</accession>
<proteinExistence type="predicted"/>
<dbReference type="InterPro" id="IPR027417">
    <property type="entry name" value="P-loop_NTPase"/>
</dbReference>
<dbReference type="Gene3D" id="3.40.50.300">
    <property type="entry name" value="P-loop containing nucleotide triphosphate hydrolases"/>
    <property type="match status" value="1"/>
</dbReference>
<dbReference type="NCBIfam" id="NF001985">
    <property type="entry name" value="PRK00777.1"/>
    <property type="match status" value="1"/>
</dbReference>
<protein>
    <recommendedName>
        <fullName evidence="3">Cytidyltransferase-like domain-containing protein</fullName>
    </recommendedName>
</protein>
<name>A0AAD9K080_RIDPI</name>
<organism evidence="4 5">
    <name type="scientific">Ridgeia piscesae</name>
    <name type="common">Tubeworm</name>
    <dbReference type="NCBI Taxonomy" id="27915"/>
    <lineage>
        <taxon>Eukaryota</taxon>
        <taxon>Metazoa</taxon>
        <taxon>Spiralia</taxon>
        <taxon>Lophotrochozoa</taxon>
        <taxon>Annelida</taxon>
        <taxon>Polychaeta</taxon>
        <taxon>Sedentaria</taxon>
        <taxon>Canalipalpata</taxon>
        <taxon>Sabellida</taxon>
        <taxon>Siboglinidae</taxon>
        <taxon>Ridgeia</taxon>
    </lineage>
</organism>
<reference evidence="4" key="1">
    <citation type="journal article" date="2023" name="Mol. Biol. Evol.">
        <title>Third-Generation Sequencing Reveals the Adaptive Role of the Epigenome in Three Deep-Sea Polychaetes.</title>
        <authorList>
            <person name="Perez M."/>
            <person name="Aroh O."/>
            <person name="Sun Y."/>
            <person name="Lan Y."/>
            <person name="Juniper S.K."/>
            <person name="Young C.R."/>
            <person name="Angers B."/>
            <person name="Qian P.Y."/>
        </authorList>
    </citation>
    <scope>NUCLEOTIDE SEQUENCE</scope>
    <source>
        <strain evidence="4">R07B-5</strain>
    </source>
</reference>
<dbReference type="InterPro" id="IPR001977">
    <property type="entry name" value="Depp_CoAkinase"/>
</dbReference>
<dbReference type="InterPro" id="IPR004821">
    <property type="entry name" value="Cyt_trans-like"/>
</dbReference>
<dbReference type="GO" id="GO:0004140">
    <property type="term" value="F:dephospho-CoA kinase activity"/>
    <property type="evidence" value="ECO:0007669"/>
    <property type="project" value="InterPro"/>
</dbReference>
<dbReference type="EMBL" id="JAODUO010001579">
    <property type="protein sequence ID" value="KAK2161475.1"/>
    <property type="molecule type" value="Genomic_DNA"/>
</dbReference>
<evidence type="ECO:0000259" key="3">
    <source>
        <dbReference type="Pfam" id="PF01467"/>
    </source>
</evidence>
<dbReference type="PROSITE" id="PS51219">
    <property type="entry name" value="DPCK"/>
    <property type="match status" value="1"/>
</dbReference>
<dbReference type="PANTHER" id="PTHR10695:SF46">
    <property type="entry name" value="BIFUNCTIONAL COENZYME A SYNTHASE-RELATED"/>
    <property type="match status" value="1"/>
</dbReference>
<evidence type="ECO:0000256" key="2">
    <source>
        <dbReference type="ARBA" id="ARBA00022840"/>
    </source>
</evidence>
<comment type="caution">
    <text evidence="4">The sequence shown here is derived from an EMBL/GenBank/DDBJ whole genome shotgun (WGS) entry which is preliminary data.</text>
</comment>
<evidence type="ECO:0000313" key="4">
    <source>
        <dbReference type="EMBL" id="KAK2161475.1"/>
    </source>
</evidence>
<dbReference type="AlphaFoldDB" id="A0AAD9K080"/>
<keyword evidence="1" id="KW-0547">Nucleotide-binding</keyword>
<sequence length="409" mass="44517">MFRTGLLVLTKPIHKLNLSIPALLSGAFQLVDETLYIHLVPDLLSTSKVARGNIPCTENVKRFVLNTYVSASTLCPGPDVRFLLGNITNEHATAVEQHYPLKTACQVVITHETAQDKQGALLDYISKNFPTRENIAMETVAMMTTQPEKSGSSDSVTGPYDSSLMTTHNSVAVGGTFDNLHIGHKILLTEACLRANKCVTVGVTDMCMNTNKVLSELIRPTDTRITDVLSFLTDVKPSLQYKVTAITDPFGPTLVDEGLQCLVVSEETVKGGQLVNVKRSERGLSSLDIVTIDLVEDICHSPNEEVKISSSSLRKRLLGTLLRKPKPNPGLPPRPYIIGFTGGIGSGKTSVCRRLQGQGAAIVDCDKLGVYLPLLPIKVCTQSVSLNAPCILLEFYLQVFPWKLLFVVG</sequence>
<keyword evidence="5" id="KW-1185">Reference proteome</keyword>
<dbReference type="FunFam" id="3.40.50.620:FF:000089">
    <property type="entry name" value="Bifunctional coenzyme A synthase"/>
    <property type="match status" value="1"/>
</dbReference>
<keyword evidence="2" id="KW-0067">ATP-binding</keyword>
<feature type="domain" description="Cytidyltransferase-like" evidence="3">
    <location>
        <begin position="173"/>
        <end position="316"/>
    </location>
</feature>
<dbReference type="PANTHER" id="PTHR10695">
    <property type="entry name" value="DEPHOSPHO-COA KINASE-RELATED"/>
    <property type="match status" value="1"/>
</dbReference>
<dbReference type="CDD" id="cd02164">
    <property type="entry name" value="PPAT_CoAS"/>
    <property type="match status" value="1"/>
</dbReference>
<dbReference type="SUPFAM" id="SSF52540">
    <property type="entry name" value="P-loop containing nucleoside triphosphate hydrolases"/>
    <property type="match status" value="1"/>
</dbReference>
<dbReference type="InterPro" id="IPR014729">
    <property type="entry name" value="Rossmann-like_a/b/a_fold"/>
</dbReference>
<dbReference type="Pfam" id="PF01121">
    <property type="entry name" value="CoaE"/>
    <property type="match status" value="1"/>
</dbReference>
<evidence type="ECO:0000313" key="5">
    <source>
        <dbReference type="Proteomes" id="UP001209878"/>
    </source>
</evidence>
<dbReference type="Gene3D" id="3.40.50.620">
    <property type="entry name" value="HUPs"/>
    <property type="match status" value="1"/>
</dbReference>
<dbReference type="Pfam" id="PF01467">
    <property type="entry name" value="CTP_transf_like"/>
    <property type="match status" value="1"/>
</dbReference>
<gene>
    <name evidence="4" type="ORF">NP493_1584g00022</name>
</gene>
<dbReference type="Proteomes" id="UP001209878">
    <property type="component" value="Unassembled WGS sequence"/>
</dbReference>
<dbReference type="GO" id="GO:0005524">
    <property type="term" value="F:ATP binding"/>
    <property type="evidence" value="ECO:0007669"/>
    <property type="project" value="UniProtKB-KW"/>
</dbReference>
<dbReference type="SUPFAM" id="SSF52374">
    <property type="entry name" value="Nucleotidylyl transferase"/>
    <property type="match status" value="1"/>
</dbReference>
<evidence type="ECO:0000256" key="1">
    <source>
        <dbReference type="ARBA" id="ARBA00022741"/>
    </source>
</evidence>
<dbReference type="GO" id="GO:0015937">
    <property type="term" value="P:coenzyme A biosynthetic process"/>
    <property type="evidence" value="ECO:0007669"/>
    <property type="project" value="InterPro"/>
</dbReference>